<dbReference type="EMBL" id="PEDL01000006">
    <property type="protein sequence ID" value="PHV70997.1"/>
    <property type="molecule type" value="Genomic_DNA"/>
</dbReference>
<comment type="caution">
    <text evidence="1">The sequence shown here is derived from an EMBL/GenBank/DDBJ whole genome shotgun (WGS) entry which is preliminary data.</text>
</comment>
<protein>
    <submittedName>
        <fullName evidence="1">Uncharacterized protein</fullName>
    </submittedName>
</protein>
<name>A0AC61DEM1_9FIRM</name>
<evidence type="ECO:0000313" key="2">
    <source>
        <dbReference type="Proteomes" id="UP000224460"/>
    </source>
</evidence>
<accession>A0AC61DEM1</accession>
<keyword evidence="2" id="KW-1185">Reference proteome</keyword>
<reference evidence="1" key="1">
    <citation type="submission" date="2017-10" db="EMBL/GenBank/DDBJ databases">
        <title>Genome sequence of cellulolytic Lachnospiraceae bacterium XHS1971 isolated from hotspring sediment.</title>
        <authorList>
            <person name="Vasudevan G."/>
            <person name="Joshi A.J."/>
            <person name="Hivarkar S."/>
            <person name="Lanjekar V.B."/>
            <person name="Dhakephalkar P.K."/>
            <person name="Dagar S."/>
        </authorList>
    </citation>
    <scope>NUCLEOTIDE SEQUENCE</scope>
    <source>
        <strain evidence="1">XHS1971</strain>
    </source>
</reference>
<gene>
    <name evidence="1" type="ORF">CS063_08255</name>
</gene>
<proteinExistence type="predicted"/>
<dbReference type="Proteomes" id="UP000224460">
    <property type="component" value="Unassembled WGS sequence"/>
</dbReference>
<evidence type="ECO:0000313" key="1">
    <source>
        <dbReference type="EMBL" id="PHV70997.1"/>
    </source>
</evidence>
<organism evidence="1 2">
    <name type="scientific">Sporanaerobium hydrogeniformans</name>
    <dbReference type="NCBI Taxonomy" id="3072179"/>
    <lineage>
        <taxon>Bacteria</taxon>
        <taxon>Bacillati</taxon>
        <taxon>Bacillota</taxon>
        <taxon>Clostridia</taxon>
        <taxon>Lachnospirales</taxon>
        <taxon>Lachnospiraceae</taxon>
        <taxon>Sporanaerobium</taxon>
    </lineage>
</organism>
<sequence>MFPFVFRHRHSQKLLPFKKRPHATRPSETKRFGLMSRIILLSFLISIGPLCLLASTLFYQTATTLKEEIQQTALQFNDSLLNEYESILKAQSQLLALLSQDSFFSYYQTSLIAKEGMEQKLKMLAENSPFIIGLQVRLENSNLMLGYSKDNVVKFTKADIEGNYLYTLEQKKKEPILSQPYQDDLTKRLMITLGCPILDKQQNFLGAIHMDIDMAAFSSYLYSTATEAIHHPYVEVMMYLDKGIIINSTNKNYINGKVALLSGGDQILNHKASHFTALFDYEEYTFYRGKRHSSFNTISYVKTSYLKDRLQEAMLPLLVRIGLILTLALLIGLFYASRFLRPIQLILKALKEVTANNLTTSIAVHTIKTKDLFEIATAVNELVNTLKLSVKSLQHTSKELVEDAGSMQHLIATCNAYGDQNLSLACGIAKSAQSQMDSVKHSLHSSSLLEDKLVKVTHIKEIIAANSNEVSLIIAKGIHRIDGLHHWITQSTHNFHTLKDRVKHIEEKSRRIQDILSTLQQLTRQTNLLAFNASIEAARAGEHGKGFAVVAEEVRHLAHTCSSFAVEIEALVKENMLSIQTLAEDVSVFIKDQTQTEASLCRTQEYFNEIQSASASTEASAQTIAALLQEVVTAKDYVLHAIQDVFSLAQETTASTQEVQAHATSQVATLQELLATSEALKSLSTTLDEITHQYVL</sequence>